<comment type="subcellular location">
    <subcellularLocation>
        <location evidence="1">Membrane</location>
        <topology evidence="1">Multi-pass membrane protein</topology>
    </subcellularLocation>
</comment>
<keyword evidence="5 6" id="KW-0472">Membrane</keyword>
<keyword evidence="8" id="KW-1185">Reference proteome</keyword>
<organism evidence="7 8">
    <name type="scientific">Paenibacillus harenae</name>
    <dbReference type="NCBI Taxonomy" id="306543"/>
    <lineage>
        <taxon>Bacteria</taxon>
        <taxon>Bacillati</taxon>
        <taxon>Bacillota</taxon>
        <taxon>Bacilli</taxon>
        <taxon>Bacillales</taxon>
        <taxon>Paenibacillaceae</taxon>
        <taxon>Paenibacillus</taxon>
    </lineage>
</organism>
<sequence length="126" mass="13373">MFPKYFIIGAINAALSIALGAFGAHGLEGKVSDHLIEVFETGARYHMYGALGLMLISLLAKFIDGGRLLLNGARFVFAGVLLFSGSLYIMALTDIGKLGMITPLGGVAMLIGWVCVIISAMKHGRK</sequence>
<dbReference type="PANTHER" id="PTHR43461:SF1">
    <property type="entry name" value="TRANSMEMBRANE PROTEIN 256"/>
    <property type="match status" value="1"/>
</dbReference>
<gene>
    <name evidence="7" type="ORF">J2T15_003891</name>
</gene>
<evidence type="ECO:0000256" key="6">
    <source>
        <dbReference type="SAM" id="Phobius"/>
    </source>
</evidence>
<protein>
    <submittedName>
        <fullName evidence="7">Uncharacterized membrane protein YgdD (TMEM256/DUF423 family)</fullName>
    </submittedName>
</protein>
<evidence type="ECO:0000313" key="8">
    <source>
        <dbReference type="Proteomes" id="UP001229346"/>
    </source>
</evidence>
<dbReference type="EMBL" id="JAUSSU010000007">
    <property type="protein sequence ID" value="MDQ0114436.1"/>
    <property type="molecule type" value="Genomic_DNA"/>
</dbReference>
<evidence type="ECO:0000256" key="5">
    <source>
        <dbReference type="ARBA" id="ARBA00023136"/>
    </source>
</evidence>
<evidence type="ECO:0000256" key="2">
    <source>
        <dbReference type="ARBA" id="ARBA00009694"/>
    </source>
</evidence>
<evidence type="ECO:0000313" key="7">
    <source>
        <dbReference type="EMBL" id="MDQ0114436.1"/>
    </source>
</evidence>
<proteinExistence type="inferred from homology"/>
<evidence type="ECO:0000256" key="1">
    <source>
        <dbReference type="ARBA" id="ARBA00004141"/>
    </source>
</evidence>
<comment type="similarity">
    <text evidence="2">Belongs to the UPF0382 family.</text>
</comment>
<accession>A0ABT9U467</accession>
<feature type="transmembrane region" description="Helical" evidence="6">
    <location>
        <begin position="45"/>
        <end position="63"/>
    </location>
</feature>
<name>A0ABT9U467_PAEHA</name>
<dbReference type="InterPro" id="IPR006696">
    <property type="entry name" value="DUF423"/>
</dbReference>
<evidence type="ECO:0000256" key="4">
    <source>
        <dbReference type="ARBA" id="ARBA00022989"/>
    </source>
</evidence>
<dbReference type="RefSeq" id="WP_307205768.1">
    <property type="nucleotide sequence ID" value="NZ_JAUSST010000001.1"/>
</dbReference>
<dbReference type="Proteomes" id="UP001229346">
    <property type="component" value="Unassembled WGS sequence"/>
</dbReference>
<evidence type="ECO:0000256" key="3">
    <source>
        <dbReference type="ARBA" id="ARBA00022692"/>
    </source>
</evidence>
<feature type="transmembrane region" description="Helical" evidence="6">
    <location>
        <begin position="98"/>
        <end position="121"/>
    </location>
</feature>
<reference evidence="7 8" key="1">
    <citation type="submission" date="2023-07" db="EMBL/GenBank/DDBJ databases">
        <title>Sorghum-associated microbial communities from plants grown in Nebraska, USA.</title>
        <authorList>
            <person name="Schachtman D."/>
        </authorList>
    </citation>
    <scope>NUCLEOTIDE SEQUENCE [LARGE SCALE GENOMIC DNA]</scope>
    <source>
        <strain evidence="7 8">CC482</strain>
    </source>
</reference>
<keyword evidence="3 6" id="KW-0812">Transmembrane</keyword>
<feature type="transmembrane region" description="Helical" evidence="6">
    <location>
        <begin position="5"/>
        <end position="25"/>
    </location>
</feature>
<comment type="caution">
    <text evidence="7">The sequence shown here is derived from an EMBL/GenBank/DDBJ whole genome shotgun (WGS) entry which is preliminary data.</text>
</comment>
<keyword evidence="4 6" id="KW-1133">Transmembrane helix</keyword>
<feature type="transmembrane region" description="Helical" evidence="6">
    <location>
        <begin position="75"/>
        <end position="92"/>
    </location>
</feature>
<dbReference type="PANTHER" id="PTHR43461">
    <property type="entry name" value="TRANSMEMBRANE PROTEIN 256"/>
    <property type="match status" value="1"/>
</dbReference>
<dbReference type="Pfam" id="PF04241">
    <property type="entry name" value="DUF423"/>
    <property type="match status" value="1"/>
</dbReference>